<dbReference type="Gene3D" id="3.30.565.10">
    <property type="entry name" value="Histidine kinase-like ATPase, C-terminal domain"/>
    <property type="match status" value="1"/>
</dbReference>
<dbReference type="Pfam" id="PF02518">
    <property type="entry name" value="HATPase_c"/>
    <property type="match status" value="1"/>
</dbReference>
<keyword evidence="3" id="KW-0808">Transferase</keyword>
<dbReference type="PANTHER" id="PTHR43711:SF1">
    <property type="entry name" value="HISTIDINE KINASE 1"/>
    <property type="match status" value="1"/>
</dbReference>
<gene>
    <name evidence="7" type="ORF">K7G82_11715</name>
</gene>
<dbReference type="Proteomes" id="UP000706039">
    <property type="component" value="Unassembled WGS sequence"/>
</dbReference>
<proteinExistence type="predicted"/>
<dbReference type="InterPro" id="IPR003594">
    <property type="entry name" value="HATPase_dom"/>
</dbReference>
<dbReference type="EMBL" id="JAINVV010000004">
    <property type="protein sequence ID" value="MBY8822965.1"/>
    <property type="molecule type" value="Genomic_DNA"/>
</dbReference>
<evidence type="ECO:0000256" key="1">
    <source>
        <dbReference type="ARBA" id="ARBA00000085"/>
    </source>
</evidence>
<dbReference type="EC" id="2.7.13.3" evidence="2"/>
<dbReference type="InterPro" id="IPR050736">
    <property type="entry name" value="Sensor_HK_Regulatory"/>
</dbReference>
<dbReference type="InterPro" id="IPR035965">
    <property type="entry name" value="PAS-like_dom_sf"/>
</dbReference>
<evidence type="ECO:0000256" key="2">
    <source>
        <dbReference type="ARBA" id="ARBA00012438"/>
    </source>
</evidence>
<name>A0ABS7PNS1_9SPHN</name>
<dbReference type="PANTHER" id="PTHR43711">
    <property type="entry name" value="TWO-COMPONENT HISTIDINE KINASE"/>
    <property type="match status" value="1"/>
</dbReference>
<sequence length="452" mass="48359">MGGMNAAPVHGRVDRSGRLIEADPPLLGLQLRAGGEAGGALAVPQIAALARLANRLGILISRAVIAADGESDIDLWVRAQPDGNEVRLTIGGWNRRPALPAIAARDIDRETDFLRASADWLWETDEALKLVALSASAEEAIGGPASGMIGQPITQLVRLVEDEEGNLPLLAALAAQGRLEAQDAELRNGNGSVRLSAVPIHDGAGRFVGFRGNAAWHRAKLASPEEPRIVADAFGERLDRALREPLARIISRADSISTRSEGPLRRDYAEYAGDIATAGRHLLALVDDLVDLQAIERSDFRVEAEVIDLADVARRAAGLLAVRASDREVRIDRPGDDERLPASGDFKRVLQILVNLIGNAVRYSPNGAMVWIRAEQAADRAVVVIADQGKGIDPEDHERIFEKFERVDPGEPGGSGLGLYIARRLARAMDGEISVDSAPGQGARFTLTLPVG</sequence>
<dbReference type="PROSITE" id="PS50109">
    <property type="entry name" value="HIS_KIN"/>
    <property type="match status" value="1"/>
</dbReference>
<dbReference type="InterPro" id="IPR036890">
    <property type="entry name" value="HATPase_C_sf"/>
</dbReference>
<keyword evidence="8" id="KW-1185">Reference proteome</keyword>
<dbReference type="SUPFAM" id="SSF55874">
    <property type="entry name" value="ATPase domain of HSP90 chaperone/DNA topoisomerase II/histidine kinase"/>
    <property type="match status" value="1"/>
</dbReference>
<protein>
    <recommendedName>
        <fullName evidence="2">histidine kinase</fullName>
        <ecNumber evidence="2">2.7.13.3</ecNumber>
    </recommendedName>
</protein>
<dbReference type="InterPro" id="IPR005467">
    <property type="entry name" value="His_kinase_dom"/>
</dbReference>
<evidence type="ECO:0000256" key="4">
    <source>
        <dbReference type="ARBA" id="ARBA00022777"/>
    </source>
</evidence>
<keyword evidence="4 7" id="KW-0418">Kinase</keyword>
<dbReference type="GO" id="GO:0016301">
    <property type="term" value="F:kinase activity"/>
    <property type="evidence" value="ECO:0007669"/>
    <property type="project" value="UniProtKB-KW"/>
</dbReference>
<dbReference type="InterPro" id="IPR004358">
    <property type="entry name" value="Sig_transdc_His_kin-like_C"/>
</dbReference>
<dbReference type="Gene3D" id="3.30.450.20">
    <property type="entry name" value="PAS domain"/>
    <property type="match status" value="1"/>
</dbReference>
<organism evidence="7 8">
    <name type="scientific">Sphingomonas colocasiae</name>
    <dbReference type="NCBI Taxonomy" id="1848973"/>
    <lineage>
        <taxon>Bacteria</taxon>
        <taxon>Pseudomonadati</taxon>
        <taxon>Pseudomonadota</taxon>
        <taxon>Alphaproteobacteria</taxon>
        <taxon>Sphingomonadales</taxon>
        <taxon>Sphingomonadaceae</taxon>
        <taxon>Sphingomonas</taxon>
    </lineage>
</organism>
<keyword evidence="5" id="KW-0902">Two-component regulatory system</keyword>
<evidence type="ECO:0000259" key="6">
    <source>
        <dbReference type="PROSITE" id="PS50109"/>
    </source>
</evidence>
<evidence type="ECO:0000313" key="7">
    <source>
        <dbReference type="EMBL" id="MBY8822965.1"/>
    </source>
</evidence>
<dbReference type="SUPFAM" id="SSF47384">
    <property type="entry name" value="Homodimeric domain of signal transducing histidine kinase"/>
    <property type="match status" value="1"/>
</dbReference>
<evidence type="ECO:0000256" key="3">
    <source>
        <dbReference type="ARBA" id="ARBA00022679"/>
    </source>
</evidence>
<comment type="caution">
    <text evidence="7">The sequence shown here is derived from an EMBL/GenBank/DDBJ whole genome shotgun (WGS) entry which is preliminary data.</text>
</comment>
<reference evidence="7 8" key="1">
    <citation type="submission" date="2021-08" db="EMBL/GenBank/DDBJ databases">
        <authorList>
            <person name="Tuo L."/>
        </authorList>
    </citation>
    <scope>NUCLEOTIDE SEQUENCE [LARGE SCALE GENOMIC DNA]</scope>
    <source>
        <strain evidence="7 8">JCM 31229</strain>
    </source>
</reference>
<evidence type="ECO:0000256" key="5">
    <source>
        <dbReference type="ARBA" id="ARBA00023012"/>
    </source>
</evidence>
<accession>A0ABS7PNS1</accession>
<dbReference type="Gene3D" id="1.10.287.130">
    <property type="match status" value="1"/>
</dbReference>
<feature type="domain" description="Histidine kinase" evidence="6">
    <location>
        <begin position="237"/>
        <end position="452"/>
    </location>
</feature>
<dbReference type="PRINTS" id="PR00344">
    <property type="entry name" value="BCTRLSENSOR"/>
</dbReference>
<dbReference type="SUPFAM" id="SSF55785">
    <property type="entry name" value="PYP-like sensor domain (PAS domain)"/>
    <property type="match status" value="1"/>
</dbReference>
<dbReference type="InterPro" id="IPR036097">
    <property type="entry name" value="HisK_dim/P_sf"/>
</dbReference>
<dbReference type="SMART" id="SM00387">
    <property type="entry name" value="HATPase_c"/>
    <property type="match status" value="1"/>
</dbReference>
<evidence type="ECO:0000313" key="8">
    <source>
        <dbReference type="Proteomes" id="UP000706039"/>
    </source>
</evidence>
<comment type="catalytic activity">
    <reaction evidence="1">
        <text>ATP + protein L-histidine = ADP + protein N-phospho-L-histidine.</text>
        <dbReference type="EC" id="2.7.13.3"/>
    </reaction>
</comment>